<keyword evidence="2" id="KW-1185">Reference proteome</keyword>
<organism evidence="1 2">
    <name type="scientific">Necator americanus</name>
    <name type="common">Human hookworm</name>
    <dbReference type="NCBI Taxonomy" id="51031"/>
    <lineage>
        <taxon>Eukaryota</taxon>
        <taxon>Metazoa</taxon>
        <taxon>Ecdysozoa</taxon>
        <taxon>Nematoda</taxon>
        <taxon>Chromadorea</taxon>
        <taxon>Rhabditida</taxon>
        <taxon>Rhabditina</taxon>
        <taxon>Rhabditomorpha</taxon>
        <taxon>Strongyloidea</taxon>
        <taxon>Ancylostomatidae</taxon>
        <taxon>Bunostominae</taxon>
        <taxon>Necator</taxon>
    </lineage>
</organism>
<name>A0ABR1DYV7_NECAM</name>
<evidence type="ECO:0000313" key="1">
    <source>
        <dbReference type="EMBL" id="KAK6755607.1"/>
    </source>
</evidence>
<comment type="caution">
    <text evidence="1">The sequence shown here is derived from an EMBL/GenBank/DDBJ whole genome shotgun (WGS) entry which is preliminary data.</text>
</comment>
<evidence type="ECO:0008006" key="3">
    <source>
        <dbReference type="Google" id="ProtNLM"/>
    </source>
</evidence>
<reference evidence="1 2" key="1">
    <citation type="submission" date="2023-08" db="EMBL/GenBank/DDBJ databases">
        <title>A Necator americanus chromosomal reference genome.</title>
        <authorList>
            <person name="Ilik V."/>
            <person name="Petrzelkova K.J."/>
            <person name="Pardy F."/>
            <person name="Fuh T."/>
            <person name="Niatou-Singa F.S."/>
            <person name="Gouil Q."/>
            <person name="Baker L."/>
            <person name="Ritchie M.E."/>
            <person name="Jex A.R."/>
            <person name="Gazzola D."/>
            <person name="Li H."/>
            <person name="Toshio Fujiwara R."/>
            <person name="Zhan B."/>
            <person name="Aroian R.V."/>
            <person name="Pafco B."/>
            <person name="Schwarz E.M."/>
        </authorList>
    </citation>
    <scope>NUCLEOTIDE SEQUENCE [LARGE SCALE GENOMIC DNA]</scope>
    <source>
        <strain evidence="1 2">Aroian</strain>
        <tissue evidence="1">Whole animal</tissue>
    </source>
</reference>
<evidence type="ECO:0000313" key="2">
    <source>
        <dbReference type="Proteomes" id="UP001303046"/>
    </source>
</evidence>
<dbReference type="EMBL" id="JAVFWL010000005">
    <property type="protein sequence ID" value="KAK6755607.1"/>
    <property type="molecule type" value="Genomic_DNA"/>
</dbReference>
<dbReference type="Proteomes" id="UP001303046">
    <property type="component" value="Unassembled WGS sequence"/>
</dbReference>
<sequence length="85" mass="9507">MLAQRLLLFRFPGKVLARCRQHSTGIPHSFTQLVPLSSLTRDEIGHSILFCKETMPPGSPKSPHDTVATAVFITKSSHCPRRLRV</sequence>
<gene>
    <name evidence="1" type="primary">Necator_chrV.g18943</name>
    <name evidence="1" type="ORF">RB195_014152</name>
</gene>
<accession>A0ABR1DYV7</accession>
<proteinExistence type="predicted"/>
<protein>
    <recommendedName>
        <fullName evidence="3">Secreted protein</fullName>
    </recommendedName>
</protein>